<evidence type="ECO:0000256" key="3">
    <source>
        <dbReference type="ARBA" id="ARBA00022692"/>
    </source>
</evidence>
<comment type="subcellular location">
    <subcellularLocation>
        <location evidence="1">Cell inner membrane</location>
        <topology evidence="1">Multi-pass membrane protein</topology>
    </subcellularLocation>
</comment>
<dbReference type="PANTHER" id="PTHR43702">
    <property type="entry name" value="L-FUCOSE-PROTON SYMPORTER"/>
    <property type="match status" value="1"/>
</dbReference>
<keyword evidence="3 6" id="KW-0812">Transmembrane</keyword>
<reference evidence="7 8" key="1">
    <citation type="submission" date="2023-07" db="EMBL/GenBank/DDBJ databases">
        <authorList>
            <person name="Kim M.K."/>
        </authorList>
    </citation>
    <scope>NUCLEOTIDE SEQUENCE [LARGE SCALE GENOMIC DNA]</scope>
    <source>
        <strain evidence="7 8">KR1UV-12</strain>
    </source>
</reference>
<dbReference type="InterPro" id="IPR011701">
    <property type="entry name" value="MFS"/>
</dbReference>
<keyword evidence="2" id="KW-1003">Cell membrane</keyword>
<keyword evidence="4 6" id="KW-1133">Transmembrane helix</keyword>
<dbReference type="InterPro" id="IPR036259">
    <property type="entry name" value="MFS_trans_sf"/>
</dbReference>
<dbReference type="Pfam" id="PF07690">
    <property type="entry name" value="MFS_1"/>
    <property type="match status" value="1"/>
</dbReference>
<organism evidence="7 8">
    <name type="scientific">Sphingomonas aurea</name>
    <dbReference type="NCBI Taxonomy" id="3063994"/>
    <lineage>
        <taxon>Bacteria</taxon>
        <taxon>Pseudomonadati</taxon>
        <taxon>Pseudomonadota</taxon>
        <taxon>Alphaproteobacteria</taxon>
        <taxon>Sphingomonadales</taxon>
        <taxon>Sphingomonadaceae</taxon>
        <taxon>Sphingomonas</taxon>
    </lineage>
</organism>
<dbReference type="CDD" id="cd17394">
    <property type="entry name" value="MFS_FucP_like"/>
    <property type="match status" value="1"/>
</dbReference>
<protein>
    <submittedName>
        <fullName evidence="7">L-fucose:H+ symporter permease</fullName>
    </submittedName>
</protein>
<feature type="transmembrane region" description="Helical" evidence="6">
    <location>
        <begin position="361"/>
        <end position="382"/>
    </location>
</feature>
<sequence>MRQAKQDFRAAIVLTTCLFFLWGMANNLNDILIAQFRKAFVLSDFETSFVQQAFYLGYFLLAVPAAMVTRTRGYKAAIVTGLLLYAIGALLFYPAAHFGEYRYFLAALFVIAAGLAFLETSANPLMTEIGDPAGAARRLNWAQAANPVGTVTGVLIGKYFILSEIAHDERALSAMAPAARDALLRQEVVAVQAPYLVIGLVVLGFAIAAALIRFPGHVEDDGPRESVPFSAIFRQPRLLKAAGAQFFYVGAQVGLWSYTIRYAQANLPGTSERTAADWLFASLVLFGLGRFVGAWLMGRVAPALLLAVFAGISLLLAVAATMLGGQAGLIALTAASFFMSIQFPTIFALGMAGLGPLARAGASLIVMAIIGGAVLTAAMGAVSDRAGINVAMLVPAAAFVAVLAFALSMRRAGVAVDLTAAPAH</sequence>
<comment type="caution">
    <text evidence="7">The sequence shown here is derived from an EMBL/GenBank/DDBJ whole genome shotgun (WGS) entry which is preliminary data.</text>
</comment>
<feature type="transmembrane region" description="Helical" evidence="6">
    <location>
        <begin position="303"/>
        <end position="323"/>
    </location>
</feature>
<evidence type="ECO:0000256" key="4">
    <source>
        <dbReference type="ARBA" id="ARBA00022989"/>
    </source>
</evidence>
<dbReference type="RefSeq" id="WP_305174192.1">
    <property type="nucleotide sequence ID" value="NZ_JAUUDS010000009.1"/>
</dbReference>
<keyword evidence="8" id="KW-1185">Reference proteome</keyword>
<dbReference type="InterPro" id="IPR005275">
    <property type="entry name" value="Lfuc_symporter_FucP"/>
</dbReference>
<evidence type="ECO:0000256" key="1">
    <source>
        <dbReference type="ARBA" id="ARBA00004429"/>
    </source>
</evidence>
<dbReference type="PANTHER" id="PTHR43702:SF11">
    <property type="entry name" value="L-FUCOSE-PROTON SYMPORTER"/>
    <property type="match status" value="1"/>
</dbReference>
<dbReference type="NCBIfam" id="TIGR00885">
    <property type="entry name" value="fucP"/>
    <property type="match status" value="1"/>
</dbReference>
<gene>
    <name evidence="7" type="primary">fucP</name>
    <name evidence="7" type="ORF">Q5H91_14665</name>
</gene>
<evidence type="ECO:0000313" key="7">
    <source>
        <dbReference type="EMBL" id="MDP1028462.1"/>
    </source>
</evidence>
<feature type="transmembrane region" description="Helical" evidence="6">
    <location>
        <begin position="278"/>
        <end position="296"/>
    </location>
</feature>
<proteinExistence type="predicted"/>
<feature type="transmembrane region" description="Helical" evidence="6">
    <location>
        <begin position="76"/>
        <end position="95"/>
    </location>
</feature>
<dbReference type="Proteomes" id="UP001230685">
    <property type="component" value="Unassembled WGS sequence"/>
</dbReference>
<keyword evidence="5 6" id="KW-0472">Membrane</keyword>
<dbReference type="Gene3D" id="1.20.1250.20">
    <property type="entry name" value="MFS general substrate transporter like domains"/>
    <property type="match status" value="2"/>
</dbReference>
<feature type="transmembrane region" description="Helical" evidence="6">
    <location>
        <begin position="49"/>
        <end position="69"/>
    </location>
</feature>
<evidence type="ECO:0000256" key="2">
    <source>
        <dbReference type="ARBA" id="ARBA00022475"/>
    </source>
</evidence>
<dbReference type="InterPro" id="IPR050375">
    <property type="entry name" value="MFS_TsgA-like"/>
</dbReference>
<accession>A0ABT9ENS7</accession>
<dbReference type="SUPFAM" id="SSF103473">
    <property type="entry name" value="MFS general substrate transporter"/>
    <property type="match status" value="1"/>
</dbReference>
<feature type="transmembrane region" description="Helical" evidence="6">
    <location>
        <begin position="193"/>
        <end position="214"/>
    </location>
</feature>
<dbReference type="EMBL" id="JAUUDS010000009">
    <property type="protein sequence ID" value="MDP1028462.1"/>
    <property type="molecule type" value="Genomic_DNA"/>
</dbReference>
<feature type="transmembrane region" description="Helical" evidence="6">
    <location>
        <begin position="101"/>
        <end position="118"/>
    </location>
</feature>
<evidence type="ECO:0000256" key="5">
    <source>
        <dbReference type="ARBA" id="ARBA00023136"/>
    </source>
</evidence>
<feature type="transmembrane region" description="Helical" evidence="6">
    <location>
        <begin position="388"/>
        <end position="407"/>
    </location>
</feature>
<feature type="transmembrane region" description="Helical" evidence="6">
    <location>
        <begin position="329"/>
        <end position="349"/>
    </location>
</feature>
<evidence type="ECO:0000256" key="6">
    <source>
        <dbReference type="SAM" id="Phobius"/>
    </source>
</evidence>
<evidence type="ECO:0000313" key="8">
    <source>
        <dbReference type="Proteomes" id="UP001230685"/>
    </source>
</evidence>
<name>A0ABT9ENS7_9SPHN</name>